<evidence type="ECO:0000256" key="7">
    <source>
        <dbReference type="ARBA" id="ARBA00023136"/>
    </source>
</evidence>
<evidence type="ECO:0000256" key="2">
    <source>
        <dbReference type="ARBA" id="ARBA00022475"/>
    </source>
</evidence>
<dbReference type="PANTHER" id="PTHR33908">
    <property type="entry name" value="MANNOSYLTRANSFERASE YKCB-RELATED"/>
    <property type="match status" value="1"/>
</dbReference>
<evidence type="ECO:0000256" key="8">
    <source>
        <dbReference type="SAM" id="Phobius"/>
    </source>
</evidence>
<feature type="transmembrane region" description="Helical" evidence="8">
    <location>
        <begin position="21"/>
        <end position="41"/>
    </location>
</feature>
<dbReference type="InterPro" id="IPR050297">
    <property type="entry name" value="LipidA_mod_glycosyltrf_83"/>
</dbReference>
<dbReference type="EMBL" id="JBHUHX010000010">
    <property type="protein sequence ID" value="MFD2111253.1"/>
    <property type="molecule type" value="Genomic_DNA"/>
</dbReference>
<proteinExistence type="predicted"/>
<organism evidence="10 11">
    <name type="scientific">Thiorhodococcus fuscus</name>
    <dbReference type="NCBI Taxonomy" id="527200"/>
    <lineage>
        <taxon>Bacteria</taxon>
        <taxon>Pseudomonadati</taxon>
        <taxon>Pseudomonadota</taxon>
        <taxon>Gammaproteobacteria</taxon>
        <taxon>Chromatiales</taxon>
        <taxon>Chromatiaceae</taxon>
        <taxon>Thiorhodococcus</taxon>
    </lineage>
</organism>
<evidence type="ECO:0000256" key="4">
    <source>
        <dbReference type="ARBA" id="ARBA00022679"/>
    </source>
</evidence>
<comment type="subcellular location">
    <subcellularLocation>
        <location evidence="1">Cell membrane</location>
        <topology evidence="1">Multi-pass membrane protein</topology>
    </subcellularLocation>
</comment>
<dbReference type="EC" id="2.4.-.-" evidence="10"/>
<keyword evidence="4 10" id="KW-0808">Transferase</keyword>
<feature type="transmembrane region" description="Helical" evidence="8">
    <location>
        <begin position="373"/>
        <end position="394"/>
    </location>
</feature>
<feature type="transmembrane region" description="Helical" evidence="8">
    <location>
        <begin position="342"/>
        <end position="361"/>
    </location>
</feature>
<evidence type="ECO:0000313" key="10">
    <source>
        <dbReference type="EMBL" id="MFD2111253.1"/>
    </source>
</evidence>
<sequence>MERPSASTSVAGRATASTPGVVFYVVVALVVLATTAVRLFGLDHLLVWHDEVFTLIRVFGYTPSEIQAHLFSDTLLTPADLLRYQMPDPGHGWADAMAAFASHPEHAPLYYILTRLATDLPVEPIVAARGVSALFGVLLVPATYWLMRELFGRGPAPWIAALLVACSPLDLLYAQEARQYALWMCMILVSSAALARALRDDRKGDWWLYGIAVALGCYSHLLFALMIPVHGLFVLVSYAEHRRAFADLKRLAVRWSIAILGAVLAFSPWLLVFLTGRDQVDQFTAWMLRPIGLSDIFLAWVGHLSSAFVDFSPEAEPWWGLILIPLVWALWRFLLRAPRAGMWFLVATFGVYVAIVLGPDLLLGGSRSLHVRYALPAILAIQLMVAWVLGGLVAAPVGTRARTSGILLLVSLVMLGGLSELQIMRASTWSSKNFSARNLEVAQVANADARTLVLASDNSSGVASGELISLAYHLALQVRIWGESRGGMPVIPSGFGRMIALTPTEALLHQLERQGRVVPLAGTWQWLIVEPVAEAANEGLQSDRPKGD</sequence>
<comment type="caution">
    <text evidence="10">The sequence shown here is derived from an EMBL/GenBank/DDBJ whole genome shotgun (WGS) entry which is preliminary data.</text>
</comment>
<feature type="transmembrane region" description="Helical" evidence="8">
    <location>
        <begin position="206"/>
        <end position="233"/>
    </location>
</feature>
<dbReference type="Proteomes" id="UP001597337">
    <property type="component" value="Unassembled WGS sequence"/>
</dbReference>
<keyword evidence="6 8" id="KW-1133">Transmembrane helix</keyword>
<feature type="transmembrane region" description="Helical" evidence="8">
    <location>
        <begin position="406"/>
        <end position="424"/>
    </location>
</feature>
<feature type="transmembrane region" description="Helical" evidence="8">
    <location>
        <begin position="253"/>
        <end position="274"/>
    </location>
</feature>
<keyword evidence="2" id="KW-1003">Cell membrane</keyword>
<evidence type="ECO:0000259" key="9">
    <source>
        <dbReference type="Pfam" id="PF13231"/>
    </source>
</evidence>
<evidence type="ECO:0000313" key="11">
    <source>
        <dbReference type="Proteomes" id="UP001597337"/>
    </source>
</evidence>
<name>A0ABW4Y914_9GAMM</name>
<feature type="domain" description="Glycosyltransferase RgtA/B/C/D-like" evidence="9">
    <location>
        <begin position="106"/>
        <end position="270"/>
    </location>
</feature>
<evidence type="ECO:0000256" key="5">
    <source>
        <dbReference type="ARBA" id="ARBA00022692"/>
    </source>
</evidence>
<protein>
    <submittedName>
        <fullName evidence="10">Glycosyltransferase family 39 protein</fullName>
        <ecNumber evidence="10">2.4.-.-</ecNumber>
    </submittedName>
</protein>
<dbReference type="Pfam" id="PF13231">
    <property type="entry name" value="PMT_2"/>
    <property type="match status" value="1"/>
</dbReference>
<gene>
    <name evidence="10" type="ORF">ACFSJC_05280</name>
</gene>
<evidence type="ECO:0000256" key="3">
    <source>
        <dbReference type="ARBA" id="ARBA00022676"/>
    </source>
</evidence>
<feature type="transmembrane region" description="Helical" evidence="8">
    <location>
        <begin position="180"/>
        <end position="199"/>
    </location>
</feature>
<accession>A0ABW4Y914</accession>
<feature type="transmembrane region" description="Helical" evidence="8">
    <location>
        <begin position="126"/>
        <end position="146"/>
    </location>
</feature>
<keyword evidence="11" id="KW-1185">Reference proteome</keyword>
<keyword evidence="5 8" id="KW-0812">Transmembrane</keyword>
<dbReference type="RefSeq" id="WP_386024242.1">
    <property type="nucleotide sequence ID" value="NZ_JBHUHX010000010.1"/>
</dbReference>
<feature type="transmembrane region" description="Helical" evidence="8">
    <location>
        <begin position="317"/>
        <end position="335"/>
    </location>
</feature>
<feature type="transmembrane region" description="Helical" evidence="8">
    <location>
        <begin position="286"/>
        <end position="305"/>
    </location>
</feature>
<evidence type="ECO:0000256" key="6">
    <source>
        <dbReference type="ARBA" id="ARBA00022989"/>
    </source>
</evidence>
<dbReference type="GO" id="GO:0016757">
    <property type="term" value="F:glycosyltransferase activity"/>
    <property type="evidence" value="ECO:0007669"/>
    <property type="project" value="UniProtKB-KW"/>
</dbReference>
<evidence type="ECO:0000256" key="1">
    <source>
        <dbReference type="ARBA" id="ARBA00004651"/>
    </source>
</evidence>
<dbReference type="InterPro" id="IPR038731">
    <property type="entry name" value="RgtA/B/C-like"/>
</dbReference>
<dbReference type="PANTHER" id="PTHR33908:SF11">
    <property type="entry name" value="MEMBRANE PROTEIN"/>
    <property type="match status" value="1"/>
</dbReference>
<reference evidence="11" key="1">
    <citation type="journal article" date="2019" name="Int. J. Syst. Evol. Microbiol.">
        <title>The Global Catalogue of Microorganisms (GCM) 10K type strain sequencing project: providing services to taxonomists for standard genome sequencing and annotation.</title>
        <authorList>
            <consortium name="The Broad Institute Genomics Platform"/>
            <consortium name="The Broad Institute Genome Sequencing Center for Infectious Disease"/>
            <person name="Wu L."/>
            <person name="Ma J."/>
        </authorList>
    </citation>
    <scope>NUCLEOTIDE SEQUENCE [LARGE SCALE GENOMIC DNA]</scope>
    <source>
        <strain evidence="11">KACC 12597</strain>
    </source>
</reference>
<keyword evidence="7 8" id="KW-0472">Membrane</keyword>
<keyword evidence="3 10" id="KW-0328">Glycosyltransferase</keyword>